<keyword evidence="4" id="KW-1003">Cell membrane</keyword>
<accession>A0A1E5SKK7</accession>
<dbReference type="CDD" id="cd03399">
    <property type="entry name" value="SPFH_flotillin"/>
    <property type="match status" value="1"/>
</dbReference>
<dbReference type="Pfam" id="PF01145">
    <property type="entry name" value="Band_7"/>
    <property type="match status" value="1"/>
</dbReference>
<dbReference type="InterPro" id="IPR027705">
    <property type="entry name" value="Flotillin_fam"/>
</dbReference>
<evidence type="ECO:0000256" key="7">
    <source>
        <dbReference type="SAM" id="Phobius"/>
    </source>
</evidence>
<dbReference type="STRING" id="1563681.BFP71_08800"/>
<feature type="domain" description="Band 7" evidence="8">
    <location>
        <begin position="34"/>
        <end position="203"/>
    </location>
</feature>
<evidence type="ECO:0000256" key="1">
    <source>
        <dbReference type="ARBA" id="ARBA00004167"/>
    </source>
</evidence>
<evidence type="ECO:0000256" key="4">
    <source>
        <dbReference type="ARBA" id="ARBA00022475"/>
    </source>
</evidence>
<comment type="caution">
    <text evidence="9">The sequence shown here is derived from an EMBL/GenBank/DDBJ whole genome shotgun (WGS) entry which is preliminary data.</text>
</comment>
<evidence type="ECO:0000313" key="10">
    <source>
        <dbReference type="Proteomes" id="UP000095552"/>
    </source>
</evidence>
<feature type="coiled-coil region" evidence="6">
    <location>
        <begin position="318"/>
        <end position="345"/>
    </location>
</feature>
<keyword evidence="7" id="KW-1133">Transmembrane helix</keyword>
<comment type="similarity">
    <text evidence="3">Belongs to the band 7/mec-2 family. Flotillin subfamily.</text>
</comment>
<dbReference type="PANTHER" id="PTHR13806">
    <property type="entry name" value="FLOTILLIN-RELATED"/>
    <property type="match status" value="1"/>
</dbReference>
<keyword evidence="5 7" id="KW-0472">Membrane</keyword>
<dbReference type="PANTHER" id="PTHR13806:SF31">
    <property type="entry name" value="FLOTILLIN-LIKE PROTEIN 1-RELATED"/>
    <property type="match status" value="1"/>
</dbReference>
<evidence type="ECO:0000259" key="8">
    <source>
        <dbReference type="SMART" id="SM00244"/>
    </source>
</evidence>
<dbReference type="Gene3D" id="3.30.479.30">
    <property type="entry name" value="Band 7 domain"/>
    <property type="match status" value="1"/>
</dbReference>
<keyword evidence="6" id="KW-0175">Coiled coil</keyword>
<evidence type="ECO:0000256" key="6">
    <source>
        <dbReference type="SAM" id="Coils"/>
    </source>
</evidence>
<dbReference type="SMART" id="SM00244">
    <property type="entry name" value="PHB"/>
    <property type="match status" value="1"/>
</dbReference>
<protein>
    <submittedName>
        <fullName evidence="9">Flotillin</fullName>
    </submittedName>
</protein>
<dbReference type="EMBL" id="MDGQ01000005">
    <property type="protein sequence ID" value="OEJ99659.1"/>
    <property type="molecule type" value="Genomic_DNA"/>
</dbReference>
<name>A0A1E5SKK7_9BACT</name>
<dbReference type="InterPro" id="IPR001107">
    <property type="entry name" value="Band_7"/>
</dbReference>
<organism evidence="9 10">
    <name type="scientific">Roseivirga misakiensis</name>
    <dbReference type="NCBI Taxonomy" id="1563681"/>
    <lineage>
        <taxon>Bacteria</taxon>
        <taxon>Pseudomonadati</taxon>
        <taxon>Bacteroidota</taxon>
        <taxon>Cytophagia</taxon>
        <taxon>Cytophagales</taxon>
        <taxon>Roseivirgaceae</taxon>
        <taxon>Roseivirga</taxon>
    </lineage>
</organism>
<dbReference type="Proteomes" id="UP000095552">
    <property type="component" value="Unassembled WGS sequence"/>
</dbReference>
<dbReference type="InterPro" id="IPR036013">
    <property type="entry name" value="Band_7/SPFH_dom_sf"/>
</dbReference>
<gene>
    <name evidence="9" type="ORF">BFP71_08800</name>
</gene>
<dbReference type="AlphaFoldDB" id="A0A1E5SKK7"/>
<keyword evidence="7" id="KW-0812">Transmembrane</keyword>
<evidence type="ECO:0000313" key="9">
    <source>
        <dbReference type="EMBL" id="OEJ99659.1"/>
    </source>
</evidence>
<keyword evidence="10" id="KW-1185">Reference proteome</keyword>
<proteinExistence type="inferred from homology"/>
<sequence length="545" mass="58753">MLNLLTKIKNMELISPVIGIAVGFFLVLIIILISRYKRCPSNKILVVYGKVGPEKSAKCIHGGGALIIPIIQDYQYLTLSPIPIEIDLKGALSKQNIRINTPSTFTVGISIKEGIMLNAAERLLGLTEDEVKMQALDIIIGQLRLVIATLSIEEINKDREQFLSLINKHVASELNKIGLELINVNIKDITDESGYIEAIGKKAAAEAINQAVVEVAQQESAGAMGQAKAFREKDVQVAVEQAQSEEGVKQAEAKKRIAIANVETEAAIGEAKATSEQQVQVAEQDALSDEGKKAAEAKKRISIANLEAEAIAGENESRAKEAVSIAALEEQKAEAKRRSDVARAEALKEILESEKIAELARLEKEEIIRNEINKRKKVIDAEAKAQETINLAKGEADSTLLKFQAEAKGMEELLNAKATGYKEIIEACGGDSKAAATLLLLEQMESLVSRQTEALANLQIDKITVWDSGSGAGGDGTNATAGFIRNFISALPPVHDLAKQVGIDLPDYLGSMTANDVLANIESKHSDAIEDADDVSSDTEDDQEA</sequence>
<dbReference type="GO" id="GO:0005886">
    <property type="term" value="C:plasma membrane"/>
    <property type="evidence" value="ECO:0007669"/>
    <property type="project" value="UniProtKB-SubCell"/>
</dbReference>
<reference evidence="9 10" key="1">
    <citation type="submission" date="2016-08" db="EMBL/GenBank/DDBJ databases">
        <title>Draft genome of Fabibacter sp. strain SK-8.</title>
        <authorList>
            <person name="Wong S.-K."/>
            <person name="Hamasaki K."/>
            <person name="Yoshizawa S."/>
        </authorList>
    </citation>
    <scope>NUCLEOTIDE SEQUENCE [LARGE SCALE GENOMIC DNA]</scope>
    <source>
        <strain evidence="9 10">SK-8</strain>
    </source>
</reference>
<evidence type="ECO:0000256" key="3">
    <source>
        <dbReference type="ARBA" id="ARBA00007161"/>
    </source>
</evidence>
<feature type="transmembrane region" description="Helical" evidence="7">
    <location>
        <begin position="13"/>
        <end position="33"/>
    </location>
</feature>
<comment type="subcellular location">
    <subcellularLocation>
        <location evidence="2">Cell membrane</location>
    </subcellularLocation>
    <subcellularLocation>
        <location evidence="1">Membrane</location>
        <topology evidence="1">Single-pass membrane protein</topology>
    </subcellularLocation>
</comment>
<evidence type="ECO:0000256" key="2">
    <source>
        <dbReference type="ARBA" id="ARBA00004236"/>
    </source>
</evidence>
<evidence type="ECO:0000256" key="5">
    <source>
        <dbReference type="ARBA" id="ARBA00023136"/>
    </source>
</evidence>
<dbReference type="SUPFAM" id="SSF117892">
    <property type="entry name" value="Band 7/SPFH domain"/>
    <property type="match status" value="1"/>
</dbReference>